<reference evidence="2" key="1">
    <citation type="journal article" date="2019" name="Int. J. Syst. Evol. Microbiol.">
        <title>The Global Catalogue of Microorganisms (GCM) 10K type strain sequencing project: providing services to taxonomists for standard genome sequencing and annotation.</title>
        <authorList>
            <consortium name="The Broad Institute Genomics Platform"/>
            <consortium name="The Broad Institute Genome Sequencing Center for Infectious Disease"/>
            <person name="Wu L."/>
            <person name="Ma J."/>
        </authorList>
    </citation>
    <scope>NUCLEOTIDE SEQUENCE [LARGE SCALE GENOMIC DNA]</scope>
    <source>
        <strain evidence="2">CCUG 55585</strain>
    </source>
</reference>
<evidence type="ECO:0000313" key="1">
    <source>
        <dbReference type="EMBL" id="MFD0726974.1"/>
    </source>
</evidence>
<name>A0ABW2YEQ3_9GAMM</name>
<dbReference type="Proteomes" id="UP001597110">
    <property type="component" value="Unassembled WGS sequence"/>
</dbReference>
<organism evidence="1 2">
    <name type="scientific">Lysobacter brunescens</name>
    <dbReference type="NCBI Taxonomy" id="262323"/>
    <lineage>
        <taxon>Bacteria</taxon>
        <taxon>Pseudomonadati</taxon>
        <taxon>Pseudomonadota</taxon>
        <taxon>Gammaproteobacteria</taxon>
        <taxon>Lysobacterales</taxon>
        <taxon>Lysobacteraceae</taxon>
        <taxon>Lysobacter</taxon>
    </lineage>
</organism>
<comment type="caution">
    <text evidence="1">The sequence shown here is derived from an EMBL/GenBank/DDBJ whole genome shotgun (WGS) entry which is preliminary data.</text>
</comment>
<dbReference type="InterPro" id="IPR009734">
    <property type="entry name" value="Myoviridae_GpU"/>
</dbReference>
<dbReference type="RefSeq" id="WP_386825285.1">
    <property type="nucleotide sequence ID" value="NZ_JBHTIF010000003.1"/>
</dbReference>
<sequence>MHLLALGTFVFQLTTLPIEQLRRTRDFRHPTVERVGARPASQYAGPGEEKITLGGAMPIEFSGGMLPIDTLAAIANSGESRELVTGYGEVLGSFVVTNFSESHRGLMHDGMPRLVEFDIDLLRVDDPTEYA</sequence>
<evidence type="ECO:0000313" key="2">
    <source>
        <dbReference type="Proteomes" id="UP001597110"/>
    </source>
</evidence>
<proteinExistence type="predicted"/>
<gene>
    <name evidence="1" type="ORF">ACFQ0E_15355</name>
</gene>
<accession>A0ABW2YEQ3</accession>
<protein>
    <submittedName>
        <fullName evidence="1">Phage tail protein</fullName>
    </submittedName>
</protein>
<keyword evidence="2" id="KW-1185">Reference proteome</keyword>
<dbReference type="EMBL" id="JBHTIF010000003">
    <property type="protein sequence ID" value="MFD0726974.1"/>
    <property type="molecule type" value="Genomic_DNA"/>
</dbReference>
<dbReference type="Pfam" id="PF06995">
    <property type="entry name" value="Phage_P2_GpU"/>
    <property type="match status" value="1"/>
</dbReference>